<dbReference type="GeneID" id="42000688"/>
<dbReference type="EMBL" id="QKXC01000369">
    <property type="protein sequence ID" value="RBR05814.1"/>
    <property type="molecule type" value="Genomic_DNA"/>
</dbReference>
<dbReference type="AlphaFoldDB" id="A0A366QLI5"/>
<feature type="compositionally biased region" description="Polar residues" evidence="1">
    <location>
        <begin position="38"/>
        <end position="69"/>
    </location>
</feature>
<organism evidence="2 3">
    <name type="scientific">Fusarium coffeatum</name>
    <dbReference type="NCBI Taxonomy" id="231269"/>
    <lineage>
        <taxon>Eukaryota</taxon>
        <taxon>Fungi</taxon>
        <taxon>Dikarya</taxon>
        <taxon>Ascomycota</taxon>
        <taxon>Pezizomycotina</taxon>
        <taxon>Sordariomycetes</taxon>
        <taxon>Hypocreomycetidae</taxon>
        <taxon>Hypocreales</taxon>
        <taxon>Nectriaceae</taxon>
        <taxon>Fusarium</taxon>
        <taxon>Fusarium incarnatum-equiseti species complex</taxon>
    </lineage>
</organism>
<gene>
    <name evidence="2" type="ORF">FIESC28_11266</name>
</gene>
<dbReference type="RefSeq" id="XP_031010521.1">
    <property type="nucleotide sequence ID" value="XM_031165392.1"/>
</dbReference>
<accession>A0A366QLI5</accession>
<proteinExistence type="predicted"/>
<comment type="caution">
    <text evidence="2">The sequence shown here is derived from an EMBL/GenBank/DDBJ whole genome shotgun (WGS) entry which is preliminary data.</text>
</comment>
<protein>
    <submittedName>
        <fullName evidence="2">Uncharacterized protein</fullName>
    </submittedName>
</protein>
<feature type="compositionally biased region" description="Polar residues" evidence="1">
    <location>
        <begin position="115"/>
        <end position="125"/>
    </location>
</feature>
<dbReference type="Proteomes" id="UP000253153">
    <property type="component" value="Unassembled WGS sequence"/>
</dbReference>
<name>A0A366QLI5_9HYPO</name>
<feature type="compositionally biased region" description="Basic and acidic residues" evidence="1">
    <location>
        <begin position="149"/>
        <end position="160"/>
    </location>
</feature>
<feature type="region of interest" description="Disordered" evidence="1">
    <location>
        <begin position="109"/>
        <end position="180"/>
    </location>
</feature>
<evidence type="ECO:0000313" key="2">
    <source>
        <dbReference type="EMBL" id="RBR05814.1"/>
    </source>
</evidence>
<keyword evidence="3" id="KW-1185">Reference proteome</keyword>
<dbReference type="OrthoDB" id="5389296at2759"/>
<evidence type="ECO:0000313" key="3">
    <source>
        <dbReference type="Proteomes" id="UP000253153"/>
    </source>
</evidence>
<sequence length="360" mass="39975">MSPPPSVSSCLFNLIIQLHPDIVSQTPTPRRFLLPKRGTQSSQTPTALPRFQSTPRFASSSVPRPTQARTGIDIEDVEEVEDRTQGTYPDSEDDHLASRKYESLNDSIEVESDNETASHNASPAISDNEIDTQRSDFIYRQASNTPSVTHEDSPLEEREPKRRRVSISPMRDSSPIEEDHYMVDNDQKDTHEEDQTPSQESTQSIQDAILPYDESKALQQPTFRAPPRFKQAELDTTTDGIPAVFSPQRRGAKYIAGGLAAELQGWLSEVKGWEGSTPAPLSTIEVTVEEVRPGRRMYLVKGSTDISENKKFLLAGEGRLTGLGQRMPLSVGSIVKVGQPVWDIELDGEVWTVACDWGLA</sequence>
<feature type="region of interest" description="Disordered" evidence="1">
    <location>
        <begin position="27"/>
        <end position="73"/>
    </location>
</feature>
<reference evidence="2 3" key="1">
    <citation type="submission" date="2018-06" db="EMBL/GenBank/DDBJ databases">
        <title>Fusarium incarnatum-equiseti species complex species 28.</title>
        <authorList>
            <person name="Gardiner D.M."/>
        </authorList>
    </citation>
    <scope>NUCLEOTIDE SEQUENCE [LARGE SCALE GENOMIC DNA]</scope>
    <source>
        <strain evidence="2 3">FIESC_28</strain>
    </source>
</reference>
<evidence type="ECO:0000256" key="1">
    <source>
        <dbReference type="SAM" id="MobiDB-lite"/>
    </source>
</evidence>